<feature type="compositionally biased region" description="Polar residues" evidence="1">
    <location>
        <begin position="534"/>
        <end position="554"/>
    </location>
</feature>
<gene>
    <name evidence="2" type="ORF">CVT26_006110</name>
</gene>
<dbReference type="Proteomes" id="UP000284706">
    <property type="component" value="Unassembled WGS sequence"/>
</dbReference>
<feature type="compositionally biased region" description="Polar residues" evidence="1">
    <location>
        <begin position="478"/>
        <end position="496"/>
    </location>
</feature>
<dbReference type="InParanoid" id="A0A409WGE0"/>
<feature type="region of interest" description="Disordered" evidence="1">
    <location>
        <begin position="312"/>
        <end position="334"/>
    </location>
</feature>
<feature type="compositionally biased region" description="Polar residues" evidence="1">
    <location>
        <begin position="784"/>
        <end position="798"/>
    </location>
</feature>
<dbReference type="AlphaFoldDB" id="A0A409WGE0"/>
<evidence type="ECO:0000313" key="2">
    <source>
        <dbReference type="EMBL" id="PPQ77572.1"/>
    </source>
</evidence>
<feature type="compositionally biased region" description="Basic and acidic residues" evidence="1">
    <location>
        <begin position="177"/>
        <end position="188"/>
    </location>
</feature>
<reference evidence="2 3" key="1">
    <citation type="journal article" date="2018" name="Evol. Lett.">
        <title>Horizontal gene cluster transfer increased hallucinogenic mushroom diversity.</title>
        <authorList>
            <person name="Reynolds H.T."/>
            <person name="Vijayakumar V."/>
            <person name="Gluck-Thaler E."/>
            <person name="Korotkin H.B."/>
            <person name="Matheny P.B."/>
            <person name="Slot J.C."/>
        </authorList>
    </citation>
    <scope>NUCLEOTIDE SEQUENCE [LARGE SCALE GENOMIC DNA]</scope>
    <source>
        <strain evidence="2 3">SRW20</strain>
    </source>
</reference>
<feature type="region of interest" description="Disordered" evidence="1">
    <location>
        <begin position="460"/>
        <end position="655"/>
    </location>
</feature>
<feature type="compositionally biased region" description="Polar residues" evidence="1">
    <location>
        <begin position="730"/>
        <end position="741"/>
    </location>
</feature>
<evidence type="ECO:0000256" key="1">
    <source>
        <dbReference type="SAM" id="MobiDB-lite"/>
    </source>
</evidence>
<accession>A0A409WGE0</accession>
<sequence>MSSKSAGQEKRGSSMCPFRHAVYTAADVVCALCNPQSQTLLSPHYASTSWIAIPRLQLPKVSVSQAGIAFIVLAPRVSGISLSLSKCRLVLNSFIRDSIHAAMVNPGSFRGSRKEFLLSQKAVYAEAVAGGFAADALADIQRKYFKRYPIDLDHNEEPSEEHLASVNDDVADADPEEPNRESLSEEEYERKVKELQQRAELIRYRKAQIKRWMAYQHMKDQDSDPMEPSPTNPYNSLIFQLSGKEPTRPRKKTAVNVWRKSQRHNIEVRVKNLAKTQGIPNDRLAALRDKVARDMFHALPLDQQDKWKKQAEEESVAANEEWERLRKSGPSKKPEDRQICIQSVVRVTQPFIDTLSESTGWNWTLIGGGPEPAHGGQLNIISVHAGLTPGEVKMNFGRAERADYKKYFVPVFGRFLKKCFSPEECRARALVDTEGLVALSADELESSGANLDTIDYMESQDGQNDLTSTSTSDSSQTPLNSSDVAISTPATSLDNTSSSYPSPPVPPSAQGSAYSPVASAAPSLDAPPDCHLSDLSTSPNSSDHPSLSVTTSPASHGDALALPNTQVTCQSLERRSDEDRQEDRQEQPEPRPVTPPRTASSISYQTTPPHARMATPPLSPRASPRHAHLTMPPLSPRASPPPRGNPQAMNPQADSPMADVSMAHVTMADGLAVPQNAELQLSSASLPPPQVTASPVPEAMDLQADPAMIDVSIADVAMADGSAVLRDSRLQLSSTTPTPTQIMAFPAKTSEVSGPLPAARHPSPPSSYPTPPADPDPMPVGLDSTLTNHTSTSAGSDATRSTRSSLKRRSTESSPDSHPPAKRGCKSGVSTTVLSTNLSPTTKTISPPSNAPKWFENALLMLQDVSLGSKWSSLLHAWANFEMEAEFQENGKLGTQDRPVCIGEWIQRRRSTTWRPTFNVEEVEFKFNKWWTSLQPGWRVLGGEIQHSVTEGDWSFLRKPGLNGLFSVLVALFYWGLVVEKASENHKRWVKAVDDVHLALLHISDSNERSGG</sequence>
<organism evidence="2 3">
    <name type="scientific">Gymnopilus dilepis</name>
    <dbReference type="NCBI Taxonomy" id="231916"/>
    <lineage>
        <taxon>Eukaryota</taxon>
        <taxon>Fungi</taxon>
        <taxon>Dikarya</taxon>
        <taxon>Basidiomycota</taxon>
        <taxon>Agaricomycotina</taxon>
        <taxon>Agaricomycetes</taxon>
        <taxon>Agaricomycetidae</taxon>
        <taxon>Agaricales</taxon>
        <taxon>Agaricineae</taxon>
        <taxon>Hymenogastraceae</taxon>
        <taxon>Gymnopilus</taxon>
    </lineage>
</organism>
<feature type="compositionally biased region" description="Pro residues" evidence="1">
    <location>
        <begin position="762"/>
        <end position="778"/>
    </location>
</feature>
<evidence type="ECO:0000313" key="3">
    <source>
        <dbReference type="Proteomes" id="UP000284706"/>
    </source>
</evidence>
<feature type="region of interest" description="Disordered" evidence="1">
    <location>
        <begin position="156"/>
        <end position="188"/>
    </location>
</feature>
<dbReference type="STRING" id="231916.A0A409WGE0"/>
<feature type="compositionally biased region" description="Low complexity" evidence="1">
    <location>
        <begin position="512"/>
        <end position="527"/>
    </location>
</feature>
<protein>
    <submittedName>
        <fullName evidence="2">Uncharacterized protein</fullName>
    </submittedName>
</protein>
<feature type="compositionally biased region" description="Basic and acidic residues" evidence="1">
    <location>
        <begin position="321"/>
        <end position="334"/>
    </location>
</feature>
<feature type="compositionally biased region" description="Basic and acidic residues" evidence="1">
    <location>
        <begin position="572"/>
        <end position="589"/>
    </location>
</feature>
<feature type="compositionally biased region" description="Low complexity" evidence="1">
    <location>
        <begin position="467"/>
        <end position="477"/>
    </location>
</feature>
<feature type="region of interest" description="Disordered" evidence="1">
    <location>
        <begin position="730"/>
        <end position="833"/>
    </location>
</feature>
<dbReference type="EMBL" id="NHYE01005079">
    <property type="protein sequence ID" value="PPQ77572.1"/>
    <property type="molecule type" value="Genomic_DNA"/>
</dbReference>
<dbReference type="OrthoDB" id="3033067at2759"/>
<proteinExistence type="predicted"/>
<feature type="compositionally biased region" description="Pro residues" evidence="1">
    <location>
        <begin position="633"/>
        <end position="644"/>
    </location>
</feature>
<feature type="compositionally biased region" description="Polar residues" evidence="1">
    <location>
        <begin position="597"/>
        <end position="608"/>
    </location>
</feature>
<name>A0A409WGE0_9AGAR</name>
<keyword evidence="3" id="KW-1185">Reference proteome</keyword>
<comment type="caution">
    <text evidence="2">The sequence shown here is derived from an EMBL/GenBank/DDBJ whole genome shotgun (WGS) entry which is preliminary data.</text>
</comment>